<dbReference type="InterPro" id="IPR038332">
    <property type="entry name" value="PPE_sf"/>
</dbReference>
<feature type="compositionally biased region" description="Low complexity" evidence="2">
    <location>
        <begin position="324"/>
        <end position="334"/>
    </location>
</feature>
<evidence type="ECO:0000313" key="3">
    <source>
        <dbReference type="EMBL" id="SDC73197.1"/>
    </source>
</evidence>
<reference evidence="3 4" key="1">
    <citation type="submission" date="2016-10" db="EMBL/GenBank/DDBJ databases">
        <authorList>
            <person name="de Groot N.N."/>
        </authorList>
    </citation>
    <scope>NUCLEOTIDE SEQUENCE [LARGE SCALE GENOMIC DNA]</scope>
    <source>
        <strain evidence="3 4">CGMCC 4.5506</strain>
    </source>
</reference>
<dbReference type="SUPFAM" id="SSF140459">
    <property type="entry name" value="PE/PPE dimer-like"/>
    <property type="match status" value="1"/>
</dbReference>
<feature type="region of interest" description="Disordered" evidence="2">
    <location>
        <begin position="153"/>
        <end position="381"/>
    </location>
</feature>
<dbReference type="KEGG" id="pmad:BAY61_02215"/>
<gene>
    <name evidence="3" type="ORF">SAMN05421630_103398</name>
</gene>
<dbReference type="AlphaFoldDB" id="A0A222VJW3"/>
<feature type="compositionally biased region" description="Polar residues" evidence="2">
    <location>
        <begin position="176"/>
        <end position="185"/>
    </location>
</feature>
<evidence type="ECO:0000256" key="1">
    <source>
        <dbReference type="ARBA" id="ARBA00010652"/>
    </source>
</evidence>
<organism evidence="3 4">
    <name type="scientific">Prauserella marina</name>
    <dbReference type="NCBI Taxonomy" id="530584"/>
    <lineage>
        <taxon>Bacteria</taxon>
        <taxon>Bacillati</taxon>
        <taxon>Actinomycetota</taxon>
        <taxon>Actinomycetes</taxon>
        <taxon>Pseudonocardiales</taxon>
        <taxon>Pseudonocardiaceae</taxon>
        <taxon>Prauserella</taxon>
    </lineage>
</organism>
<name>A0A222VJW3_9PSEU</name>
<protein>
    <submittedName>
        <fullName evidence="3">PPE family protein</fullName>
    </submittedName>
</protein>
<dbReference type="STRING" id="530584.SAMN05421630_103398"/>
<feature type="compositionally biased region" description="Low complexity" evidence="2">
    <location>
        <begin position="186"/>
        <end position="233"/>
    </location>
</feature>
<dbReference type="InterPro" id="IPR000030">
    <property type="entry name" value="PPE_dom"/>
</dbReference>
<dbReference type="RefSeq" id="WP_091801885.1">
    <property type="nucleotide sequence ID" value="NZ_CP016353.1"/>
</dbReference>
<evidence type="ECO:0000256" key="2">
    <source>
        <dbReference type="SAM" id="MobiDB-lite"/>
    </source>
</evidence>
<evidence type="ECO:0000313" key="4">
    <source>
        <dbReference type="Proteomes" id="UP000199494"/>
    </source>
</evidence>
<sequence length="381" mass="38936">MATEGPLSAGAIFWQINAGDGGDRLFAAQEAARKLREELAACADEVSSLGKAIEAGWQGKASDAAANAATPLANASTQDSELLDVAHGSVTEQLTAFGHARHAIVPVPERPALTPDDLFSSVTYEDRLRVHEEIAHANIQAFAAYHQASNTNGDTMPADYTPLTDPGSPIRLADDTGQTPRTGSVTTPFPAAAFTAPSTTDAMSHTTTSAVSTATGPSATTASTYTPAAASSPVPRPESLHFGPTSRPGTTQWFSAAPELPSATRNPNGQAKGGSPGSTRAGRPGTPGGSPVNGRGTAAPGKGTGAFPGAPARNTPVGASAAQGRGSMGMPMGTMGPGKGRDDEDKDRRAPAYLRNADPDDTFAGPFQQTTPPVIGERKER</sequence>
<accession>A0A222VJW3</accession>
<dbReference type="Gene3D" id="1.20.1260.20">
    <property type="entry name" value="PPE superfamily"/>
    <property type="match status" value="1"/>
</dbReference>
<proteinExistence type="inferred from homology"/>
<dbReference type="Pfam" id="PF00823">
    <property type="entry name" value="PPE"/>
    <property type="match status" value="1"/>
</dbReference>
<dbReference type="EMBL" id="FMZE01000003">
    <property type="protein sequence ID" value="SDC73197.1"/>
    <property type="molecule type" value="Genomic_DNA"/>
</dbReference>
<dbReference type="OrthoDB" id="3638297at2"/>
<keyword evidence="4" id="KW-1185">Reference proteome</keyword>
<comment type="similarity">
    <text evidence="1">Belongs to the mycobacterial PPE family.</text>
</comment>
<dbReference type="Proteomes" id="UP000199494">
    <property type="component" value="Unassembled WGS sequence"/>
</dbReference>
<feature type="compositionally biased region" description="Basic and acidic residues" evidence="2">
    <location>
        <begin position="339"/>
        <end position="350"/>
    </location>
</feature>